<dbReference type="EMBL" id="GBEZ01001177">
    <property type="protein sequence ID" value="JAC83776.1"/>
    <property type="molecule type" value="Transcribed_RNA"/>
</dbReference>
<dbReference type="SMART" id="SM00385">
    <property type="entry name" value="CYCLIN"/>
    <property type="match status" value="2"/>
</dbReference>
<evidence type="ECO:0000256" key="4">
    <source>
        <dbReference type="ARBA" id="ARBA00023306"/>
    </source>
</evidence>
<reference evidence="10" key="1">
    <citation type="submission" date="2014-05" db="EMBL/GenBank/DDBJ databases">
        <title>The transcriptome of the halophilic microalga Tetraselmis sp. GSL018 isolated from the Great Salt Lake, Utah.</title>
        <authorList>
            <person name="Jinkerson R.E."/>
            <person name="D'Adamo S."/>
            <person name="Posewitz M.C."/>
        </authorList>
    </citation>
    <scope>NUCLEOTIDE SEQUENCE</scope>
    <source>
        <strain evidence="10">GSL018</strain>
    </source>
</reference>
<dbReference type="FunFam" id="1.10.472.10:FF:000001">
    <property type="entry name" value="G2/mitotic-specific cyclin"/>
    <property type="match status" value="1"/>
</dbReference>
<organism evidence="10">
    <name type="scientific">Tetraselmis sp. GSL018</name>
    <dbReference type="NCBI Taxonomy" id="582737"/>
    <lineage>
        <taxon>Eukaryota</taxon>
        <taxon>Viridiplantae</taxon>
        <taxon>Chlorophyta</taxon>
        <taxon>core chlorophytes</taxon>
        <taxon>Chlorodendrophyceae</taxon>
        <taxon>Chlorodendrales</taxon>
        <taxon>Chlorodendraceae</taxon>
        <taxon>Tetraselmis</taxon>
    </lineage>
</organism>
<dbReference type="InterPro" id="IPR039361">
    <property type="entry name" value="Cyclin"/>
</dbReference>
<name>A0A061SM34_9CHLO</name>
<evidence type="ECO:0000256" key="2">
    <source>
        <dbReference type="ARBA" id="ARBA00022618"/>
    </source>
</evidence>
<dbReference type="InterPro" id="IPR006671">
    <property type="entry name" value="Cyclin_N"/>
</dbReference>
<dbReference type="InterPro" id="IPR048258">
    <property type="entry name" value="Cyclins_cyclin-box"/>
</dbReference>
<feature type="compositionally biased region" description="Polar residues" evidence="6">
    <location>
        <begin position="53"/>
        <end position="81"/>
    </location>
</feature>
<feature type="domain" description="Cyclin-like" evidence="7">
    <location>
        <begin position="282"/>
        <end position="365"/>
    </location>
</feature>
<feature type="region of interest" description="Disordered" evidence="6">
    <location>
        <begin position="40"/>
        <end position="137"/>
    </location>
</feature>
<dbReference type="InterPro" id="IPR004367">
    <property type="entry name" value="Cyclin_C-dom"/>
</dbReference>
<dbReference type="PROSITE" id="PS00292">
    <property type="entry name" value="CYCLINS"/>
    <property type="match status" value="1"/>
</dbReference>
<feature type="domain" description="Cyclin C-terminal" evidence="8">
    <location>
        <begin position="278"/>
        <end position="398"/>
    </location>
</feature>
<evidence type="ECO:0000313" key="9">
    <source>
        <dbReference type="EMBL" id="JAC63918.1"/>
    </source>
</evidence>
<dbReference type="Pfam" id="PF02984">
    <property type="entry name" value="Cyclin_C"/>
    <property type="match status" value="1"/>
</dbReference>
<dbReference type="CDD" id="cd20507">
    <property type="entry name" value="CYCLIN_CCNB1-like_rpt1"/>
    <property type="match status" value="1"/>
</dbReference>
<evidence type="ECO:0000256" key="5">
    <source>
        <dbReference type="RuleBase" id="RU000383"/>
    </source>
</evidence>
<dbReference type="InterPro" id="IPR046965">
    <property type="entry name" value="Cyclin_A/B-like"/>
</dbReference>
<dbReference type="PIRSF" id="PIRSF001771">
    <property type="entry name" value="Cyclin_A_B_D_E"/>
    <property type="match status" value="1"/>
</dbReference>
<evidence type="ECO:0000256" key="1">
    <source>
        <dbReference type="ARBA" id="ARBA00006955"/>
    </source>
</evidence>
<proteinExistence type="inferred from homology"/>
<evidence type="ECO:0000259" key="8">
    <source>
        <dbReference type="SMART" id="SM01332"/>
    </source>
</evidence>
<sequence>MVETSQTRNTNSILARNAVAPSMARRVLGDVKNFVRGAYNGKKDNANGAVAAGQTSSSTSSRHGLQPQQGVSAPSGTSLTIRTRRNSASERASEPGGGNIPLRSSRASSLPNSPNSRTHSAGVSDANSDLPDIDSKDARDPLAAPEYAVDIFNFYLRVESRYVPCSSYMERQVEITPWMRSVLVDWLVEVHLKFKLMPETLHLSVNIIDRYLSARGVRRRELQLLGVAAMFLASKYEEIYPPEVRDFVQICDRAYSRQQILLMERRAVELIEFKITVPTTFHFLVRFAKAAGQEGREFLMLCSYLAELALVDYRMLEYPYSKVAAACVHISLAVNRAEDLWPEACRRHSGYTRGQLLPVARLLRDLMERAKNPRNDVPAVYRKYREVRYYEVARVPIPDIEGA</sequence>
<dbReference type="SMART" id="SM01332">
    <property type="entry name" value="Cyclin_C"/>
    <property type="match status" value="1"/>
</dbReference>
<dbReference type="AlphaFoldDB" id="A0A061SM34"/>
<gene>
    <name evidence="10" type="primary">CCNB</name>
    <name evidence="9" type="ORF">TSPGSL018_19456</name>
    <name evidence="10" type="ORF">TSPGSL018_2544</name>
</gene>
<dbReference type="GO" id="GO:0051301">
    <property type="term" value="P:cell division"/>
    <property type="evidence" value="ECO:0007669"/>
    <property type="project" value="UniProtKB-KW"/>
</dbReference>
<dbReference type="PANTHER" id="PTHR10177">
    <property type="entry name" value="CYCLINS"/>
    <property type="match status" value="1"/>
</dbReference>
<dbReference type="GO" id="GO:0044772">
    <property type="term" value="P:mitotic cell cycle phase transition"/>
    <property type="evidence" value="ECO:0007669"/>
    <property type="project" value="InterPro"/>
</dbReference>
<keyword evidence="4" id="KW-0131">Cell cycle</keyword>
<accession>A0A061SM34</accession>
<keyword evidence="3 5" id="KW-0195">Cyclin</keyword>
<feature type="compositionally biased region" description="Polar residues" evidence="6">
    <location>
        <begin position="105"/>
        <end position="127"/>
    </location>
</feature>
<feature type="domain" description="Cyclin-like" evidence="7">
    <location>
        <begin position="185"/>
        <end position="269"/>
    </location>
</feature>
<protein>
    <submittedName>
        <fullName evidence="10">Cyclin B</fullName>
    </submittedName>
</protein>
<dbReference type="EMBL" id="GBEZ01022944">
    <property type="protein sequence ID" value="JAC63918.1"/>
    <property type="molecule type" value="Transcribed_RNA"/>
</dbReference>
<dbReference type="Pfam" id="PF00134">
    <property type="entry name" value="Cyclin_N"/>
    <property type="match status" value="1"/>
</dbReference>
<dbReference type="GO" id="GO:0016538">
    <property type="term" value="F:cyclin-dependent protein serine/threonine kinase regulator activity"/>
    <property type="evidence" value="ECO:0007669"/>
    <property type="project" value="InterPro"/>
</dbReference>
<evidence type="ECO:0000259" key="7">
    <source>
        <dbReference type="SMART" id="SM00385"/>
    </source>
</evidence>
<dbReference type="InterPro" id="IPR036915">
    <property type="entry name" value="Cyclin-like_sf"/>
</dbReference>
<dbReference type="SUPFAM" id="SSF47954">
    <property type="entry name" value="Cyclin-like"/>
    <property type="match status" value="2"/>
</dbReference>
<dbReference type="InterPro" id="IPR013763">
    <property type="entry name" value="Cyclin-like_dom"/>
</dbReference>
<dbReference type="Gene3D" id="1.10.472.10">
    <property type="entry name" value="Cyclin-like"/>
    <property type="match status" value="2"/>
</dbReference>
<keyword evidence="2" id="KW-0132">Cell division</keyword>
<evidence type="ECO:0000256" key="6">
    <source>
        <dbReference type="SAM" id="MobiDB-lite"/>
    </source>
</evidence>
<comment type="similarity">
    <text evidence="1">Belongs to the cyclin family. Cyclin AB subfamily.</text>
</comment>
<evidence type="ECO:0000313" key="10">
    <source>
        <dbReference type="EMBL" id="JAC83776.1"/>
    </source>
</evidence>
<evidence type="ECO:0000256" key="3">
    <source>
        <dbReference type="ARBA" id="ARBA00023127"/>
    </source>
</evidence>